<organism evidence="4 5">
    <name type="scientific">Sporisorium reilianum (strain SRZ2)</name>
    <name type="common">Maize head smut fungus</name>
    <dbReference type="NCBI Taxonomy" id="999809"/>
    <lineage>
        <taxon>Eukaryota</taxon>
        <taxon>Fungi</taxon>
        <taxon>Dikarya</taxon>
        <taxon>Basidiomycota</taxon>
        <taxon>Ustilaginomycotina</taxon>
        <taxon>Ustilaginomycetes</taxon>
        <taxon>Ustilaginales</taxon>
        <taxon>Ustilaginaceae</taxon>
        <taxon>Sporisorium</taxon>
    </lineage>
</organism>
<dbReference type="VEuPathDB" id="FungiDB:sr13645"/>
<dbReference type="Pfam" id="PF10193">
    <property type="entry name" value="Telomere_reg-2"/>
    <property type="match status" value="1"/>
</dbReference>
<feature type="region of interest" description="Disordered" evidence="2">
    <location>
        <begin position="679"/>
        <end position="704"/>
    </location>
</feature>
<dbReference type="AlphaFoldDB" id="E7A0H2"/>
<dbReference type="InterPro" id="IPR051970">
    <property type="entry name" value="TEL2_Regulation"/>
</dbReference>
<reference evidence="4 5" key="1">
    <citation type="journal article" date="2010" name="Science">
        <title>Pathogenicity determinants in smut fungi revealed by genome comparison.</title>
        <authorList>
            <person name="Schirawski J."/>
            <person name="Mannhaupt G."/>
            <person name="Muench K."/>
            <person name="Brefort T."/>
            <person name="Schipper K."/>
            <person name="Doehlemann G."/>
            <person name="Di Stasio M."/>
            <person name="Roessel N."/>
            <person name="Mendoza-Mendoza A."/>
            <person name="Pester D."/>
            <person name="Mueller O."/>
            <person name="Winterberg B."/>
            <person name="Meyer E."/>
            <person name="Ghareeb H."/>
            <person name="Wollenberg T."/>
            <person name="Muensterkoetter M."/>
            <person name="Wong P."/>
            <person name="Walter M."/>
            <person name="Stukenbrock E."/>
            <person name="Gueldener U."/>
            <person name="Kahmann R."/>
        </authorList>
    </citation>
    <scope>NUCLEOTIDE SEQUENCE [LARGE SCALE GENOMIC DNA]</scope>
    <source>
        <strain evidence="5">SRZ2</strain>
    </source>
</reference>
<dbReference type="PANTHER" id="PTHR15830:SF10">
    <property type="entry name" value="TELOMERE LENGTH REGULATION PROTEIN TEL2 HOMOLOG"/>
    <property type="match status" value="1"/>
</dbReference>
<dbReference type="EMBL" id="FQ311471">
    <property type="protein sequence ID" value="CBQ72979.1"/>
    <property type="molecule type" value="Genomic_DNA"/>
</dbReference>
<evidence type="ECO:0000259" key="3">
    <source>
        <dbReference type="Pfam" id="PF10193"/>
    </source>
</evidence>
<dbReference type="Gene3D" id="1.25.40.720">
    <property type="entry name" value="Telomere length regulation protein 2, C-terminal domain"/>
    <property type="match status" value="1"/>
</dbReference>
<name>E7A0H2_SPORE</name>
<feature type="region of interest" description="Disordered" evidence="2">
    <location>
        <begin position="563"/>
        <end position="662"/>
    </location>
</feature>
<dbReference type="InterPro" id="IPR019337">
    <property type="entry name" value="Telomere_length_regulation_dom"/>
</dbReference>
<dbReference type="PANTHER" id="PTHR15830">
    <property type="entry name" value="TELOMERE LENGTH REGULATION PROTEIN TEL2 FAMILY MEMBER"/>
    <property type="match status" value="1"/>
</dbReference>
<proteinExistence type="inferred from homology"/>
<dbReference type="GO" id="GO:0051083">
    <property type="term" value="P:'de novo' cotranslational protein folding"/>
    <property type="evidence" value="ECO:0007669"/>
    <property type="project" value="TreeGrafter"/>
</dbReference>
<dbReference type="OrthoDB" id="10254187at2759"/>
<feature type="compositionally biased region" description="Low complexity" evidence="2">
    <location>
        <begin position="644"/>
        <end position="660"/>
    </location>
</feature>
<sequence>MDATQTSDARQLRRDFKDIAEGARRFESAEAVLATFTVPLARLVGEDALPPSLKPYAASAGTASSSSAATKADVDVLLVEAAQEALLLRIAVDWTPALDEVHWHDLINSWIFGPPPHPRIQGLIQQCTLRTISRLLPSPNLHPASSALLEQLCIRALSHLSLASLLAAVAGEPNTARADVAWTETLRLLCALPDRLANATRGQLPFTPRTWIERVLVSGLVACLGSAAGQITRLRDVVVRLEKTGYLGQAVDTEGSGFWTAFLRLVPQQQGAGVVQEWVQLRARLGSALRRRLDVGLVETLQFLMGRQGLPMALVAGAERGKAGTEGSAFLGRAAQQGVAAAAVILRTLLSSPTVTAASTSDTDTDTDDDTHASTFTSLALSRTPQSPLLAWSWALSLPAPARHTCLEATLAHWAEPARITRSLLTQELFLTTLIVCLLASLPASTPDARLRLAEIARSRAVLDGVSAHLAHSDAAVHRCGMLVAELLSARTAGEGAKVLRFGSGVWNGTGEGREEVRVLRALGDAWGYHVGVVAEIEAQWGGKGLQEAVKVLGVVAEGGVAQGGEQERAVVERRKAGKPKTRRLPARVAPPSRISESGRPARPLITMLDSDDDDDKGKAVLTTPSPPLKMFSHTQRPSPPHPSSASSSSDDSDSDAAPADDAHSIHRLAASLSGLSPNDASSILGPQPLHPAKPRAHAQTSKLTDLDADRDAHAPQFHTKTATPVYIAQLAPLLRSSSRSDIRLALHAAAPLIQRKRSALFGAEVAENAVDLCLTLVALHDSFGISGFERMRREAVRELAVAQPRVVVGVLAEQSFGSQYSDVQRAGMWVGVVESAGVLAGVGGDVGAERVARDVIRRAQRVGEQGVPQMRRERQLHVAATAGRGRLVQLHDSSAPVQREEEWAHIAGEVYVFPLLHRWLAYHAHRPTHGAGTASLFSPASQTLFLDTLSVLLALAPTHVVHSATPSLLHLLSTSTTASAASQALTCATLTLLALVLDRSLASQPALLLHGDSAARLRALCEFTQDVFALHQADAAGMGIKIQARAAAVLLLVDRVQRASEDEVRRLVGFVP</sequence>
<evidence type="ECO:0000256" key="1">
    <source>
        <dbReference type="ARBA" id="ARBA00006133"/>
    </source>
</evidence>
<evidence type="ECO:0000313" key="4">
    <source>
        <dbReference type="EMBL" id="CBQ72979.1"/>
    </source>
</evidence>
<feature type="domain" description="Telomere length regulation protein conserved" evidence="3">
    <location>
        <begin position="725"/>
        <end position="837"/>
    </location>
</feature>
<dbReference type="GO" id="GO:0042162">
    <property type="term" value="F:telomeric DNA binding"/>
    <property type="evidence" value="ECO:0007669"/>
    <property type="project" value="TreeGrafter"/>
</dbReference>
<comment type="similarity">
    <text evidence="1">Belongs to the TEL2 family.</text>
</comment>
<feature type="compositionally biased region" description="Basic and acidic residues" evidence="2">
    <location>
        <begin position="566"/>
        <end position="575"/>
    </location>
</feature>
<evidence type="ECO:0000313" key="5">
    <source>
        <dbReference type="Proteomes" id="UP000008867"/>
    </source>
</evidence>
<dbReference type="Proteomes" id="UP000008867">
    <property type="component" value="Chromosome 6"/>
</dbReference>
<evidence type="ECO:0000256" key="2">
    <source>
        <dbReference type="SAM" id="MobiDB-lite"/>
    </source>
</evidence>
<dbReference type="HOGENOM" id="CLU_298449_0_0_1"/>
<feature type="compositionally biased region" description="Basic residues" evidence="2">
    <location>
        <begin position="576"/>
        <end position="586"/>
    </location>
</feature>
<protein>
    <recommendedName>
        <fullName evidence="3">Telomere length regulation protein conserved domain-containing protein</fullName>
    </recommendedName>
</protein>
<accession>E7A0H2</accession>
<gene>
    <name evidence="4" type="ORF">sr13645</name>
</gene>
<dbReference type="InterPro" id="IPR038528">
    <property type="entry name" value="TEL2_C_sf"/>
</dbReference>
<keyword evidence="5" id="KW-1185">Reference proteome</keyword>
<dbReference type="GO" id="GO:0005829">
    <property type="term" value="C:cytosol"/>
    <property type="evidence" value="ECO:0007669"/>
    <property type="project" value="TreeGrafter"/>
</dbReference>
<dbReference type="GO" id="GO:0051879">
    <property type="term" value="F:Hsp90 protein binding"/>
    <property type="evidence" value="ECO:0007669"/>
    <property type="project" value="TreeGrafter"/>
</dbReference>
<dbReference type="eggNOG" id="KOG4346">
    <property type="taxonomic scope" value="Eukaryota"/>
</dbReference>